<reference evidence="1 2" key="1">
    <citation type="journal article" date="2016" name="Nat. Commun.">
        <title>Thousands of microbial genomes shed light on interconnected biogeochemical processes in an aquifer system.</title>
        <authorList>
            <person name="Anantharaman K."/>
            <person name="Brown C.T."/>
            <person name="Hug L.A."/>
            <person name="Sharon I."/>
            <person name="Castelle C.J."/>
            <person name="Probst A.J."/>
            <person name="Thomas B.C."/>
            <person name="Singh A."/>
            <person name="Wilkins M.J."/>
            <person name="Karaoz U."/>
            <person name="Brodie E.L."/>
            <person name="Williams K.H."/>
            <person name="Hubbard S.S."/>
            <person name="Banfield J.F."/>
        </authorList>
    </citation>
    <scope>NUCLEOTIDE SEQUENCE [LARGE SCALE GENOMIC DNA]</scope>
</reference>
<evidence type="ECO:0000313" key="1">
    <source>
        <dbReference type="EMBL" id="OGZ29804.1"/>
    </source>
</evidence>
<sequence length="162" mass="18173">MVMGFLAFVSAIIYFNFYGLPELKFGYFAEKSVSKTAVYSDLVASFGGSPFKNAYYKYGEKDGSVVVFTKVLSLRGRDLHVNLNGKIEVEWSDKIEPGKVLIGVRRAECFTPCVSNNVRIIVANDEELYEWHQSIIEARNKARRLSKADAPSAPQRISPPKP</sequence>
<organism evidence="1 2">
    <name type="scientific">Candidatus Niyogibacteria bacterium RIFCSPLOWO2_01_FULL_45_48</name>
    <dbReference type="NCBI Taxonomy" id="1801724"/>
    <lineage>
        <taxon>Bacteria</taxon>
        <taxon>Candidatus Niyogiibacteriota</taxon>
    </lineage>
</organism>
<accession>A0A1G2EVG7</accession>
<protein>
    <submittedName>
        <fullName evidence="1">Uncharacterized protein</fullName>
    </submittedName>
</protein>
<gene>
    <name evidence="1" type="ORF">A2931_00730</name>
</gene>
<comment type="caution">
    <text evidence="1">The sequence shown here is derived from an EMBL/GenBank/DDBJ whole genome shotgun (WGS) entry which is preliminary data.</text>
</comment>
<dbReference type="Proteomes" id="UP000177486">
    <property type="component" value="Unassembled WGS sequence"/>
</dbReference>
<evidence type="ECO:0000313" key="2">
    <source>
        <dbReference type="Proteomes" id="UP000177486"/>
    </source>
</evidence>
<proteinExistence type="predicted"/>
<name>A0A1G2EVG7_9BACT</name>
<dbReference type="EMBL" id="MHMQ01000032">
    <property type="protein sequence ID" value="OGZ29804.1"/>
    <property type="molecule type" value="Genomic_DNA"/>
</dbReference>
<dbReference type="AlphaFoldDB" id="A0A1G2EVG7"/>